<comment type="caution">
    <text evidence="7">The sequence shown here is derived from an EMBL/GenBank/DDBJ whole genome shotgun (WGS) entry which is preliminary data.</text>
</comment>
<evidence type="ECO:0000313" key="7">
    <source>
        <dbReference type="EMBL" id="KAH7637818.1"/>
    </source>
</evidence>
<dbReference type="Proteomes" id="UP000828236">
    <property type="component" value="Unassembled WGS sequence"/>
</dbReference>
<dbReference type="InterPro" id="IPR035999">
    <property type="entry name" value="Sec7_dom_sf"/>
</dbReference>
<dbReference type="CDD" id="cd00171">
    <property type="entry name" value="Sec7"/>
    <property type="match status" value="1"/>
</dbReference>
<keyword evidence="4" id="KW-0333">Golgi apparatus</keyword>
<dbReference type="GO" id="GO:0010256">
    <property type="term" value="P:endomembrane system organization"/>
    <property type="evidence" value="ECO:0007669"/>
    <property type="project" value="UniProtKB-ARBA"/>
</dbReference>
<feature type="compositionally biased region" description="Polar residues" evidence="5">
    <location>
        <begin position="1365"/>
        <end position="1381"/>
    </location>
</feature>
<feature type="compositionally biased region" description="Polar residues" evidence="5">
    <location>
        <begin position="1779"/>
        <end position="1793"/>
    </location>
</feature>
<accession>A0A9D4NT43</accession>
<protein>
    <submittedName>
        <fullName evidence="7">Golgi-specific brefeldin a-resistance guanine nucleotide exchange factor 1</fullName>
    </submittedName>
</protein>
<evidence type="ECO:0000256" key="3">
    <source>
        <dbReference type="ARBA" id="ARBA00022448"/>
    </source>
</evidence>
<evidence type="ECO:0000259" key="6">
    <source>
        <dbReference type="PROSITE" id="PS50190"/>
    </source>
</evidence>
<dbReference type="InterPro" id="IPR000904">
    <property type="entry name" value="Sec7_dom"/>
</dbReference>
<dbReference type="Gene3D" id="1.10.1000.11">
    <property type="entry name" value="Arf Nucleotide-binding Site Opener,domain 2"/>
    <property type="match status" value="1"/>
</dbReference>
<dbReference type="Gene3D" id="1.10.220.20">
    <property type="match status" value="1"/>
</dbReference>
<gene>
    <name evidence="7" type="ORF">HUG17_8922</name>
</gene>
<dbReference type="GO" id="GO:0016197">
    <property type="term" value="P:endosomal transport"/>
    <property type="evidence" value="ECO:0007669"/>
    <property type="project" value="UniProtKB-ARBA"/>
</dbReference>
<reference evidence="7" key="2">
    <citation type="journal article" date="2021" name="World Allergy Organ. J.">
        <title>Chromosome-level assembly of Dermatophagoides farinae genome and transcriptome reveals two novel allergens Der f 37 and Der f 39.</title>
        <authorList>
            <person name="Chen J."/>
            <person name="Cai Z."/>
            <person name="Fan D."/>
            <person name="Hu J."/>
            <person name="Hou Y."/>
            <person name="He Y."/>
            <person name="Zhang Z."/>
            <person name="Zhao Z."/>
            <person name="Gao P."/>
            <person name="Hu W."/>
            <person name="Sun J."/>
            <person name="Li J."/>
            <person name="Ji K."/>
        </authorList>
    </citation>
    <scope>NUCLEOTIDE SEQUENCE</scope>
    <source>
        <strain evidence="7">JKM2019</strain>
    </source>
</reference>
<proteinExistence type="predicted"/>
<reference evidence="7" key="1">
    <citation type="submission" date="2020-06" db="EMBL/GenBank/DDBJ databases">
        <authorList>
            <person name="Ji K."/>
            <person name="Li J."/>
        </authorList>
    </citation>
    <scope>NUCLEOTIDE SEQUENCE</scope>
    <source>
        <strain evidence="7">JKM2019</strain>
        <tissue evidence="7">Whole body</tissue>
    </source>
</reference>
<dbReference type="GO" id="GO:0005793">
    <property type="term" value="C:endoplasmic reticulum-Golgi intermediate compartment"/>
    <property type="evidence" value="ECO:0007669"/>
    <property type="project" value="UniProtKB-SubCell"/>
</dbReference>
<dbReference type="Pfam" id="PF12783">
    <property type="entry name" value="Sec7-like_HUS"/>
    <property type="match status" value="1"/>
</dbReference>
<dbReference type="FunFam" id="1.10.1000.11:FF:000007">
    <property type="entry name" value="Golgi-specific brefeldin A-resistance guanine nucleotide exchange factor 1"/>
    <property type="match status" value="1"/>
</dbReference>
<feature type="region of interest" description="Disordered" evidence="5">
    <location>
        <begin position="1950"/>
        <end position="1993"/>
    </location>
</feature>
<dbReference type="GO" id="GO:0005085">
    <property type="term" value="F:guanyl-nucleotide exchange factor activity"/>
    <property type="evidence" value="ECO:0007669"/>
    <property type="project" value="InterPro"/>
</dbReference>
<dbReference type="Pfam" id="PF01369">
    <property type="entry name" value="Sec7"/>
    <property type="match status" value="1"/>
</dbReference>
<feature type="region of interest" description="Disordered" evidence="5">
    <location>
        <begin position="1358"/>
        <end position="1388"/>
    </location>
</feature>
<evidence type="ECO:0000256" key="5">
    <source>
        <dbReference type="SAM" id="MobiDB-lite"/>
    </source>
</evidence>
<dbReference type="PROSITE" id="PS50190">
    <property type="entry name" value="SEC7"/>
    <property type="match status" value="1"/>
</dbReference>
<dbReference type="OrthoDB" id="10258608at2759"/>
<sequence>MMMMDKTFTYSLEQQHQIGNIINQNVYTNDSMEKVILGEATTLSTFILKNNQRLTKANYVHLSRMTSMIIEYEIEFESNNEKWKNESNEQWLQTVDPLLKNLILLRSRLNQERINGSLDASYLKPFCDVIVNKDVSGPVTGLALQSIQKFLNFGFVKDGEIVKLIAESVTKARFVGTDSNSDEAVLMTILAILESLIVMPFYSLTNGLICEIMQSCFRIAFESRLSELLRKCAVKSLTEMVRALFTRISLFQEKGHHSGADGSLGNGGSDSDVSDFNYFYHDKNNASFHKLNRMGKRFVSAAGQNKHVNKTKLEVAKQSTKEDLTTLESHIQKSYGLACVHELLSYLTSLINPLPDGQNTEYMVNVGLQLLTIIFEISVHEIGANYCLLSVVKTDLCWNIMQLLQNEKNLNTFSNVLRLSFLVFVDLRMHLKYQFEVFLLRIMDIVATVNIPLEYRDICMEYLLQFFHHIPYLPHELFFNYDCDSYASNILEDLLQLLSKNCFSSSTNNNQHQNVPTSPTSLSSSSNLNFTALQILSFEVLLSNLKSLQMAELLKDKDVYLIANPATMIVNISNIRDLAVATFAVAPKQQTNDDEKRNSLTMEQFNNNNVINDINQQTQNNYHEDNLSATSLANNTMADAIGGDNENGQVDHDTIEQPLSTEGNYETENFELVNNCIQVESTKQNIQQTVPEPNAPTINKYCVTYLFPQKPNLLNSEQIEALKQRKILLWAATEKFNQKPTKGIEYLYENKLVQNDDDVVSFLRNNSRLDKKPLGEYLSNKKNMTVLSKFVQSFTFKDIRIDEALRLYLESFRLPGEAPLISLVLEQFAHHWHESNGCPFVNEDAAFSLAYAIIMLNVDQHNSNVKRQTNPMTCEEFISNLRQVNGGTDFDRNMLTEIYHMIKNNEIIMPAEQQGVIREKYLWKCLLKNSETLSGVYWFHLNNVMKNQHDSPSSSIVENHFKNTKEDFVVNLSILDRSIFEISCLPSISTLTLVFDKLNPDRQPCMSRLVLNQGFASCSLLCANYGHLDNLIENLSKFVIASPRITTKSELVAYCLFNICKEYANEMRSSWKNIIELILYWYDNKLLDDGLEIDDFALESKKISFTRKTPLKNLKQQSEQNQSTFFLSSFYSYFSSNSPSDQDIMNNDNDVIGAGNGTGNVGNETNDPEQSGANNNNSDPSNQPNDYCQTLILIIEESKFLHIDSLIELIKALIQVEYCDTFDDDIEVFKMEMLLKVIFMNRDRLSIFWDLIYRHIIKLMRYCPQSEYLTERIISCVFRLAIRFTSRPDLLNDQIFLLLYQILIFFDPYLIQRKHTAQTLHSFISHCNCYLTKNEQWALVYNLILAISIGYYPPNKKLGQPPEPQQSIHNHQQAHTPSTPDSTKRNFPQEPMTNVFIPSIPSMPNDLSKLAAHLNVKKNLSENIFSFNTYQYRIMDAEAYEKCVDIMVLIIREYLPNNAKSMQKNDSVSVYEIAQMAVGVLCRFVEASIKIQFATARPNVRHGKNSKIANKSRLSRLTNAILSSSESDSDDEYQQQQQQQKQPVRSEITSVTENVALKLLDLMHYFHLYAPTIAGDQIGSDVLWNTIWCPLLQAIAFFCCDCRRPVRTCAFTFLQRTLLLHDLQVLNANQWESCFNKVLFPLLSKLLEPINMCDPIGMDETRMRTTNLLCKVFLQHLNPLLTLNTFTALWLTILDFMEKYIKADMQTELVKEAIPESLKNILLVMKTAGCFNETLASITWDRINKFLPNLYRDLIEPQIKQSEPATNQEMHHIEAPSSLMSMESSQPNNQSIQTEDHSKNLPPPTESIVAETNITGNSHQQPSQTIPTYPIYNLPSTFIDMESVCIHSDSQQLQQKTAPVPSNPEEVTNPISHLNSSQPIQEPQLFQSTSNPLVYPGTIAQFYPRHENSSMIQTTGTSSILTNTMASTNYPILYSSIMDTNMNKMSMLPQPGRILVPQSSSSYPWPSPNDDTTLMNAPQTSTSQHNNQPPQQS</sequence>
<comment type="subcellular location">
    <subcellularLocation>
        <location evidence="2">Endoplasmic reticulum-Golgi intermediate compartment</location>
    </subcellularLocation>
    <subcellularLocation>
        <location evidence="1">Golgi apparatus</location>
        <location evidence="1">cis-Golgi network</location>
    </subcellularLocation>
</comment>
<dbReference type="InterPro" id="IPR056604">
    <property type="entry name" value="GBF1-like_TPR"/>
</dbReference>
<feature type="compositionally biased region" description="Polar residues" evidence="5">
    <location>
        <begin position="1969"/>
        <end position="1993"/>
    </location>
</feature>
<feature type="region of interest" description="Disordered" evidence="5">
    <location>
        <begin position="1141"/>
        <end position="1182"/>
    </location>
</feature>
<dbReference type="GO" id="GO:0005794">
    <property type="term" value="C:Golgi apparatus"/>
    <property type="evidence" value="ECO:0007669"/>
    <property type="project" value="UniProtKB-SubCell"/>
</dbReference>
<dbReference type="Pfam" id="PF23325">
    <property type="entry name" value="TPR_28"/>
    <property type="match status" value="1"/>
</dbReference>
<feature type="region of interest" description="Disordered" evidence="5">
    <location>
        <begin position="1525"/>
        <end position="1546"/>
    </location>
</feature>
<evidence type="ECO:0000256" key="1">
    <source>
        <dbReference type="ARBA" id="ARBA00004222"/>
    </source>
</evidence>
<organism evidence="7">
    <name type="scientific">Dermatophagoides farinae</name>
    <name type="common">American house dust mite</name>
    <dbReference type="NCBI Taxonomy" id="6954"/>
    <lineage>
        <taxon>Eukaryota</taxon>
        <taxon>Metazoa</taxon>
        <taxon>Ecdysozoa</taxon>
        <taxon>Arthropoda</taxon>
        <taxon>Chelicerata</taxon>
        <taxon>Arachnida</taxon>
        <taxon>Acari</taxon>
        <taxon>Acariformes</taxon>
        <taxon>Sarcoptiformes</taxon>
        <taxon>Astigmata</taxon>
        <taxon>Psoroptidia</taxon>
        <taxon>Analgoidea</taxon>
        <taxon>Pyroglyphidae</taxon>
        <taxon>Dermatophagoidinae</taxon>
        <taxon>Dermatophagoides</taxon>
    </lineage>
</organism>
<dbReference type="EMBL" id="SDOV01000008">
    <property type="protein sequence ID" value="KAH7637818.1"/>
    <property type="molecule type" value="Genomic_DNA"/>
</dbReference>
<dbReference type="PANTHER" id="PTHR10663:SF388">
    <property type="entry name" value="GOLGI-SPECIFIC BREFELDIN A-RESISTANCE GUANINE NUCLEOTIDE EXCHANGE FACTOR 1"/>
    <property type="match status" value="1"/>
</dbReference>
<feature type="domain" description="SEC7" evidence="6">
    <location>
        <begin position="718"/>
        <end position="905"/>
    </location>
</feature>
<keyword evidence="3" id="KW-0813">Transport</keyword>
<feature type="region of interest" description="Disordered" evidence="5">
    <location>
        <begin position="1779"/>
        <end position="1807"/>
    </location>
</feature>
<dbReference type="GO" id="GO:0032012">
    <property type="term" value="P:regulation of ARF protein signal transduction"/>
    <property type="evidence" value="ECO:0007669"/>
    <property type="project" value="InterPro"/>
</dbReference>
<dbReference type="InterPro" id="IPR023394">
    <property type="entry name" value="Sec7_C_sf"/>
</dbReference>
<name>A0A9D4NT43_DERFA</name>
<dbReference type="SMART" id="SM00222">
    <property type="entry name" value="Sec7"/>
    <property type="match status" value="1"/>
</dbReference>
<dbReference type="SUPFAM" id="SSF48425">
    <property type="entry name" value="Sec7 domain"/>
    <property type="match status" value="1"/>
</dbReference>
<dbReference type="InterPro" id="IPR032691">
    <property type="entry name" value="Mon2/Sec7/BIG1-like_HUS"/>
</dbReference>
<evidence type="ECO:0000256" key="4">
    <source>
        <dbReference type="ARBA" id="ARBA00023034"/>
    </source>
</evidence>
<evidence type="ECO:0000256" key="2">
    <source>
        <dbReference type="ARBA" id="ARBA00004399"/>
    </source>
</evidence>
<dbReference type="PANTHER" id="PTHR10663">
    <property type="entry name" value="GUANYL-NUCLEOTIDE EXCHANGE FACTOR"/>
    <property type="match status" value="1"/>
</dbReference>